<dbReference type="GO" id="GO:0016989">
    <property type="term" value="F:sigma factor antagonist activity"/>
    <property type="evidence" value="ECO:0007669"/>
    <property type="project" value="TreeGrafter"/>
</dbReference>
<keyword evidence="1" id="KW-0472">Membrane</keyword>
<dbReference type="PANTHER" id="PTHR30273:SF2">
    <property type="entry name" value="PROTEIN FECR"/>
    <property type="match status" value="1"/>
</dbReference>
<dbReference type="Gene3D" id="3.55.50.30">
    <property type="match status" value="1"/>
</dbReference>
<dbReference type="Proteomes" id="UP000002945">
    <property type="component" value="Unassembled WGS sequence"/>
</dbReference>
<name>A9DNE1_9FLAO</name>
<dbReference type="eggNOG" id="COG3712">
    <property type="taxonomic scope" value="Bacteria"/>
</dbReference>
<dbReference type="InterPro" id="IPR012373">
    <property type="entry name" value="Ferrdict_sens_TM"/>
</dbReference>
<dbReference type="PIRSF" id="PIRSF018266">
    <property type="entry name" value="FecR"/>
    <property type="match status" value="1"/>
</dbReference>
<feature type="domain" description="FecR protein" evidence="2">
    <location>
        <begin position="103"/>
        <end position="192"/>
    </location>
</feature>
<evidence type="ECO:0000259" key="3">
    <source>
        <dbReference type="Pfam" id="PF16344"/>
    </source>
</evidence>
<dbReference type="EMBL" id="ABIB01000002">
    <property type="protein sequence ID" value="EDP97168.1"/>
    <property type="molecule type" value="Genomic_DNA"/>
</dbReference>
<gene>
    <name evidence="4" type="ORF">KAOT1_18437</name>
</gene>
<feature type="transmembrane region" description="Helical" evidence="1">
    <location>
        <begin position="77"/>
        <end position="95"/>
    </location>
</feature>
<keyword evidence="5" id="KW-1185">Reference proteome</keyword>
<organism evidence="4 5">
    <name type="scientific">Kordia algicida OT-1</name>
    <dbReference type="NCBI Taxonomy" id="391587"/>
    <lineage>
        <taxon>Bacteria</taxon>
        <taxon>Pseudomonadati</taxon>
        <taxon>Bacteroidota</taxon>
        <taxon>Flavobacteriia</taxon>
        <taxon>Flavobacteriales</taxon>
        <taxon>Flavobacteriaceae</taxon>
        <taxon>Kordia</taxon>
    </lineage>
</organism>
<comment type="caution">
    <text evidence="4">The sequence shown here is derived from an EMBL/GenBank/DDBJ whole genome shotgun (WGS) entry which is preliminary data.</text>
</comment>
<keyword evidence="1" id="KW-1133">Transmembrane helix</keyword>
<dbReference type="AlphaFoldDB" id="A9DNE1"/>
<dbReference type="HOGENOM" id="CLU_050192_2_2_10"/>
<evidence type="ECO:0000313" key="4">
    <source>
        <dbReference type="EMBL" id="EDP97168.1"/>
    </source>
</evidence>
<dbReference type="InterPro" id="IPR032508">
    <property type="entry name" value="FecR_C"/>
</dbReference>
<dbReference type="PANTHER" id="PTHR30273">
    <property type="entry name" value="PERIPLASMIC SIGNAL SENSOR AND SIGMA FACTOR ACTIVATOR FECR-RELATED"/>
    <property type="match status" value="1"/>
</dbReference>
<dbReference type="STRING" id="391587.KAOT1_18437"/>
<evidence type="ECO:0000259" key="2">
    <source>
        <dbReference type="Pfam" id="PF04773"/>
    </source>
</evidence>
<protein>
    <submittedName>
        <fullName evidence="4">Putative transmembrane sensor/regulatory protein</fullName>
    </submittedName>
</protein>
<feature type="domain" description="Protein FecR C-terminal" evidence="3">
    <location>
        <begin position="234"/>
        <end position="298"/>
    </location>
</feature>
<dbReference type="Gene3D" id="2.60.120.1440">
    <property type="match status" value="1"/>
</dbReference>
<reference evidence="4 5" key="1">
    <citation type="journal article" date="2011" name="J. Bacteriol.">
        <title>Genome sequence of the algicidal bacterium Kordia algicida OT-1.</title>
        <authorList>
            <person name="Lee H.S."/>
            <person name="Kang S.G."/>
            <person name="Kwon K.K."/>
            <person name="Lee J.H."/>
            <person name="Kim S.J."/>
        </authorList>
    </citation>
    <scope>NUCLEOTIDE SEQUENCE [LARGE SCALE GENOMIC DNA]</scope>
    <source>
        <strain evidence="4 5">OT-1</strain>
    </source>
</reference>
<keyword evidence="1 4" id="KW-0812">Transmembrane</keyword>
<accession>A9DNE1</accession>
<dbReference type="Pfam" id="PF04773">
    <property type="entry name" value="FecR"/>
    <property type="match status" value="1"/>
</dbReference>
<evidence type="ECO:0000256" key="1">
    <source>
        <dbReference type="SAM" id="Phobius"/>
    </source>
</evidence>
<dbReference type="OrthoDB" id="1097347at2"/>
<dbReference type="Pfam" id="PF16344">
    <property type="entry name" value="FecR_C"/>
    <property type="match status" value="1"/>
</dbReference>
<dbReference type="RefSeq" id="WP_007096219.1">
    <property type="nucleotide sequence ID" value="NZ_CP142125.1"/>
</dbReference>
<proteinExistence type="predicted"/>
<sequence>MNSEKNNEIDIAKWLSGELTPEEQHAFEQSEDYKAYAKIISATEKLSDPAYDEATALAKIKEKIATQPKVRKLNLRYVYAVAASLVLLFGFYFFMKTSNTSFETDFGQQLAVNLPDGSEVTLNAKSTVFYDKDNWNNNRTLHLDGEAYFKVTKGATFTVITKEGSVQVLGTTFNVNTNEDFFEVQCYSGKVNVINTAKAEHILTKGKAVRTYQNVVSNWTFDTTEKNWLSGQSSFMETPLSEVIEALENQYQLQIKNTESFTKERFTGRFTNNNRAVALQTVFEAMDIDYTLNDNVVTLSKR</sequence>
<evidence type="ECO:0000313" key="5">
    <source>
        <dbReference type="Proteomes" id="UP000002945"/>
    </source>
</evidence>
<dbReference type="InterPro" id="IPR006860">
    <property type="entry name" value="FecR"/>
</dbReference>